<feature type="chain" id="PRO_5038505577" evidence="4">
    <location>
        <begin position="28"/>
        <end position="517"/>
    </location>
</feature>
<feature type="domain" description="Solute-binding protein family 5" evidence="5">
    <location>
        <begin position="71"/>
        <end position="428"/>
    </location>
</feature>
<dbReference type="PANTHER" id="PTHR30290">
    <property type="entry name" value="PERIPLASMIC BINDING COMPONENT OF ABC TRANSPORTER"/>
    <property type="match status" value="1"/>
</dbReference>
<evidence type="ECO:0000256" key="1">
    <source>
        <dbReference type="ARBA" id="ARBA00005695"/>
    </source>
</evidence>
<keyword evidence="2" id="KW-0813">Transport</keyword>
<dbReference type="GO" id="GO:0030288">
    <property type="term" value="C:outer membrane-bounded periplasmic space"/>
    <property type="evidence" value="ECO:0007669"/>
    <property type="project" value="UniProtKB-ARBA"/>
</dbReference>
<dbReference type="EMBL" id="DXAN01000003">
    <property type="protein sequence ID" value="HJA07783.1"/>
    <property type="molecule type" value="Genomic_DNA"/>
</dbReference>
<dbReference type="PANTHER" id="PTHR30290:SF9">
    <property type="entry name" value="OLIGOPEPTIDE-BINDING PROTEIN APPA"/>
    <property type="match status" value="1"/>
</dbReference>
<dbReference type="Gene3D" id="3.90.76.10">
    <property type="entry name" value="Dipeptide-binding Protein, Domain 1"/>
    <property type="match status" value="1"/>
</dbReference>
<organism evidence="6 7">
    <name type="scientific">Candidatus Mailhella merdigallinarum</name>
    <dbReference type="NCBI Taxonomy" id="2838658"/>
    <lineage>
        <taxon>Bacteria</taxon>
        <taxon>Pseudomonadati</taxon>
        <taxon>Thermodesulfobacteriota</taxon>
        <taxon>Desulfovibrionia</taxon>
        <taxon>Desulfovibrionales</taxon>
        <taxon>Desulfovibrionaceae</taxon>
        <taxon>Mailhella</taxon>
    </lineage>
</organism>
<proteinExistence type="inferred from homology"/>
<evidence type="ECO:0000259" key="5">
    <source>
        <dbReference type="Pfam" id="PF00496"/>
    </source>
</evidence>
<dbReference type="InterPro" id="IPR030678">
    <property type="entry name" value="Peptide/Ni-bd"/>
</dbReference>
<dbReference type="AlphaFoldDB" id="A0A9D2HAW3"/>
<dbReference type="GO" id="GO:0043190">
    <property type="term" value="C:ATP-binding cassette (ABC) transporter complex"/>
    <property type="evidence" value="ECO:0007669"/>
    <property type="project" value="InterPro"/>
</dbReference>
<accession>A0A9D2HAW3</accession>
<evidence type="ECO:0000313" key="7">
    <source>
        <dbReference type="Proteomes" id="UP000824225"/>
    </source>
</evidence>
<dbReference type="Gene3D" id="3.10.105.10">
    <property type="entry name" value="Dipeptide-binding Protein, Domain 3"/>
    <property type="match status" value="1"/>
</dbReference>
<evidence type="ECO:0000256" key="4">
    <source>
        <dbReference type="SAM" id="SignalP"/>
    </source>
</evidence>
<dbReference type="PIRSF" id="PIRSF002741">
    <property type="entry name" value="MppA"/>
    <property type="match status" value="1"/>
</dbReference>
<dbReference type="GO" id="GO:0015833">
    <property type="term" value="P:peptide transport"/>
    <property type="evidence" value="ECO:0007669"/>
    <property type="project" value="TreeGrafter"/>
</dbReference>
<reference evidence="6" key="2">
    <citation type="submission" date="2021-04" db="EMBL/GenBank/DDBJ databases">
        <authorList>
            <person name="Gilroy R."/>
        </authorList>
    </citation>
    <scope>NUCLEOTIDE SEQUENCE</scope>
    <source>
        <strain evidence="6">CHK186-16707</strain>
    </source>
</reference>
<dbReference type="Proteomes" id="UP000824225">
    <property type="component" value="Unassembled WGS sequence"/>
</dbReference>
<dbReference type="GO" id="GO:1904680">
    <property type="term" value="F:peptide transmembrane transporter activity"/>
    <property type="evidence" value="ECO:0007669"/>
    <property type="project" value="TreeGrafter"/>
</dbReference>
<evidence type="ECO:0000256" key="2">
    <source>
        <dbReference type="ARBA" id="ARBA00022448"/>
    </source>
</evidence>
<dbReference type="Pfam" id="PF00496">
    <property type="entry name" value="SBP_bac_5"/>
    <property type="match status" value="1"/>
</dbReference>
<dbReference type="InterPro" id="IPR039424">
    <property type="entry name" value="SBP_5"/>
</dbReference>
<keyword evidence="3 4" id="KW-0732">Signal</keyword>
<feature type="signal peptide" evidence="4">
    <location>
        <begin position="1"/>
        <end position="27"/>
    </location>
</feature>
<gene>
    <name evidence="6" type="ORF">H9962_01120</name>
</gene>
<comment type="similarity">
    <text evidence="1">Belongs to the bacterial solute-binding protein 5 family.</text>
</comment>
<dbReference type="SUPFAM" id="SSF53850">
    <property type="entry name" value="Periplasmic binding protein-like II"/>
    <property type="match status" value="1"/>
</dbReference>
<protein>
    <submittedName>
        <fullName evidence="6">ABC transporter substrate-binding protein</fullName>
    </submittedName>
</protein>
<reference evidence="6" key="1">
    <citation type="journal article" date="2021" name="PeerJ">
        <title>Extensive microbial diversity within the chicken gut microbiome revealed by metagenomics and culture.</title>
        <authorList>
            <person name="Gilroy R."/>
            <person name="Ravi A."/>
            <person name="Getino M."/>
            <person name="Pursley I."/>
            <person name="Horton D.L."/>
            <person name="Alikhan N.F."/>
            <person name="Baker D."/>
            <person name="Gharbi K."/>
            <person name="Hall N."/>
            <person name="Watson M."/>
            <person name="Adriaenssens E.M."/>
            <person name="Foster-Nyarko E."/>
            <person name="Jarju S."/>
            <person name="Secka A."/>
            <person name="Antonio M."/>
            <person name="Oren A."/>
            <person name="Chaudhuri R.R."/>
            <person name="La Ragione R."/>
            <person name="Hildebrand F."/>
            <person name="Pallen M.J."/>
        </authorList>
    </citation>
    <scope>NUCLEOTIDE SEQUENCE</scope>
    <source>
        <strain evidence="6">CHK186-16707</strain>
    </source>
</reference>
<sequence>MKNIHRLVLRAVLSALVLCLPGLSAHADDLSDTLVYAGENEDTINPLLNNHQELPTIIFSGLMKYDAKGAPVPDLAESCSFDRPTNTYTFTLREGVTWHDGKPFTAEDVVFTYDALTKDKNLASSITSNYQDITSIAAPDARTVVFTLSQPNAAMLDNFTIGILPRHLFAGRDINTAPANQKPVGTGRYKFVDWDTAGGMIVLERNADYYGKVPSIKRIVYKTVAVESTKALMLRSGEADLAWLNAKYADTFRGDDNFRNIDFRTADYRSVSMNFNTDFWKKNADSIGVLNYAVDKDAIVDSVLNGQGFPAWSPIQMNAFGGNQAADMYSYDLDAFAREMDKLGWKKGDDGIYERDGQKFSFTIQVRDYEEERVDIANVLARQLKKAGVDMKIALVTKFDWNAGYNGFLAGFAAEFDPDGVYKDFVTGASDNTMAYSDPKVDELLKQGRTTEDPAERKKIYGDFEVAYAERPGHLLVAYLNGNYVGIPGLRGLDTSRVLGHHAVGVMWNIEDWTLTR</sequence>
<comment type="caution">
    <text evidence="6">The sequence shown here is derived from an EMBL/GenBank/DDBJ whole genome shotgun (WGS) entry which is preliminary data.</text>
</comment>
<evidence type="ECO:0000313" key="6">
    <source>
        <dbReference type="EMBL" id="HJA07783.1"/>
    </source>
</evidence>
<evidence type="ECO:0000256" key="3">
    <source>
        <dbReference type="ARBA" id="ARBA00022729"/>
    </source>
</evidence>
<name>A0A9D2HAW3_9BACT</name>
<dbReference type="InterPro" id="IPR000914">
    <property type="entry name" value="SBP_5_dom"/>
</dbReference>
<dbReference type="Gene3D" id="3.40.190.10">
    <property type="entry name" value="Periplasmic binding protein-like II"/>
    <property type="match status" value="1"/>
</dbReference>